<evidence type="ECO:0000313" key="2">
    <source>
        <dbReference type="WBParaSite" id="PS1159_v2.g18727.t1"/>
    </source>
</evidence>
<organism evidence="1 2">
    <name type="scientific">Panagrolaimus sp. PS1159</name>
    <dbReference type="NCBI Taxonomy" id="55785"/>
    <lineage>
        <taxon>Eukaryota</taxon>
        <taxon>Metazoa</taxon>
        <taxon>Ecdysozoa</taxon>
        <taxon>Nematoda</taxon>
        <taxon>Chromadorea</taxon>
        <taxon>Rhabditida</taxon>
        <taxon>Tylenchina</taxon>
        <taxon>Panagrolaimomorpha</taxon>
        <taxon>Panagrolaimoidea</taxon>
        <taxon>Panagrolaimidae</taxon>
        <taxon>Panagrolaimus</taxon>
    </lineage>
</organism>
<sequence length="315" mass="37008">MENKWYLFGRYLFLEIGCFIFKSLYSIVGFTALAIRFLKNGMKMFEKKEHKKPECLEGWKHGYLQLAEIKMHYVEDGDPSNPLMLFVHGFPEYWYSWRHQIKYFAKNYHVVAIDMRGYGQSDKPEGIDSYDVKFLIKDLVEATMALGHTNSILVAHDWGALVAWMLALVHPEFIDKLIILNVPHPDSFVKQLSTNLKQFLCSWYMFFFQAPYLPEAFFETLDYSALIDSFKSLMVNAENFTDEDAEAWKYTFSQSGCSLTEPINYYRAAKRRLWAMDSVTRCKEAKLIRIPNASHFVQQDTPELVNKYIEEFLNE</sequence>
<evidence type="ECO:0000313" key="1">
    <source>
        <dbReference type="Proteomes" id="UP000887580"/>
    </source>
</evidence>
<reference evidence="2" key="1">
    <citation type="submission" date="2022-11" db="UniProtKB">
        <authorList>
            <consortium name="WormBaseParasite"/>
        </authorList>
    </citation>
    <scope>IDENTIFICATION</scope>
</reference>
<name>A0AC35FM13_9BILA</name>
<protein>
    <submittedName>
        <fullName evidence="2">AB hydrolase-1 domain-containing protein</fullName>
    </submittedName>
</protein>
<accession>A0AC35FM13</accession>
<dbReference type="WBParaSite" id="PS1159_v2.g18727.t1">
    <property type="protein sequence ID" value="PS1159_v2.g18727.t1"/>
    <property type="gene ID" value="PS1159_v2.g18727"/>
</dbReference>
<dbReference type="Proteomes" id="UP000887580">
    <property type="component" value="Unplaced"/>
</dbReference>
<proteinExistence type="predicted"/>